<reference evidence="1 2" key="1">
    <citation type="journal article" date="2021" name="Elife">
        <title>Chloroplast acquisition without the gene transfer in kleptoplastic sea slugs, Plakobranchus ocellatus.</title>
        <authorList>
            <person name="Maeda T."/>
            <person name="Takahashi S."/>
            <person name="Yoshida T."/>
            <person name="Shimamura S."/>
            <person name="Takaki Y."/>
            <person name="Nagai Y."/>
            <person name="Toyoda A."/>
            <person name="Suzuki Y."/>
            <person name="Arimoto A."/>
            <person name="Ishii H."/>
            <person name="Satoh N."/>
            <person name="Nishiyama T."/>
            <person name="Hasebe M."/>
            <person name="Maruyama T."/>
            <person name="Minagawa J."/>
            <person name="Obokata J."/>
            <person name="Shigenobu S."/>
        </authorList>
    </citation>
    <scope>NUCLEOTIDE SEQUENCE [LARGE SCALE GENOMIC DNA]</scope>
</reference>
<evidence type="ECO:0000313" key="2">
    <source>
        <dbReference type="Proteomes" id="UP000735302"/>
    </source>
</evidence>
<protein>
    <submittedName>
        <fullName evidence="1">Uncharacterized protein</fullName>
    </submittedName>
</protein>
<dbReference type="Proteomes" id="UP000735302">
    <property type="component" value="Unassembled WGS sequence"/>
</dbReference>
<organism evidence="1 2">
    <name type="scientific">Plakobranchus ocellatus</name>
    <dbReference type="NCBI Taxonomy" id="259542"/>
    <lineage>
        <taxon>Eukaryota</taxon>
        <taxon>Metazoa</taxon>
        <taxon>Spiralia</taxon>
        <taxon>Lophotrochozoa</taxon>
        <taxon>Mollusca</taxon>
        <taxon>Gastropoda</taxon>
        <taxon>Heterobranchia</taxon>
        <taxon>Euthyneura</taxon>
        <taxon>Panpulmonata</taxon>
        <taxon>Sacoglossa</taxon>
        <taxon>Placobranchoidea</taxon>
        <taxon>Plakobranchidae</taxon>
        <taxon>Plakobranchus</taxon>
    </lineage>
</organism>
<sequence>MEPRIHTNTKRLPSNALKYVDTRLVVDFILNYAQIHAIQLYGRTQSTGFLMFNSCPQTAPSVYKKYEKAANNTGVPVFKLLTFQMLCQRLVPFVR</sequence>
<evidence type="ECO:0000313" key="1">
    <source>
        <dbReference type="EMBL" id="GFO44786.1"/>
    </source>
</evidence>
<keyword evidence="2" id="KW-1185">Reference proteome</keyword>
<accession>A0AAV4DLD5</accession>
<comment type="caution">
    <text evidence="1">The sequence shown here is derived from an EMBL/GenBank/DDBJ whole genome shotgun (WGS) entry which is preliminary data.</text>
</comment>
<dbReference type="EMBL" id="BLXT01007982">
    <property type="protein sequence ID" value="GFO44786.1"/>
    <property type="molecule type" value="Genomic_DNA"/>
</dbReference>
<name>A0AAV4DLD5_9GAST</name>
<gene>
    <name evidence="1" type="ORF">PoB_007129100</name>
</gene>
<proteinExistence type="predicted"/>
<dbReference type="AlphaFoldDB" id="A0AAV4DLD5"/>